<organism evidence="2 3">
    <name type="scientific">Brevibacillus reuszeri</name>
    <dbReference type="NCBI Taxonomy" id="54915"/>
    <lineage>
        <taxon>Bacteria</taxon>
        <taxon>Bacillati</taxon>
        <taxon>Bacillota</taxon>
        <taxon>Bacilli</taxon>
        <taxon>Bacillales</taxon>
        <taxon>Paenibacillaceae</taxon>
        <taxon>Brevibacillus</taxon>
    </lineage>
</organism>
<dbReference type="PATRIC" id="fig|54915.3.peg.7277"/>
<dbReference type="EMBL" id="BJON01000029">
    <property type="protein sequence ID" value="GED72433.1"/>
    <property type="molecule type" value="Genomic_DNA"/>
</dbReference>
<dbReference type="Proteomes" id="UP000319578">
    <property type="component" value="Unassembled WGS sequence"/>
</dbReference>
<protein>
    <submittedName>
        <fullName evidence="2">Uncharacterized protein</fullName>
    </submittedName>
</protein>
<dbReference type="EMBL" id="LGIQ01000005">
    <property type="protein sequence ID" value="KNB74049.1"/>
    <property type="molecule type" value="Genomic_DNA"/>
</dbReference>
<dbReference type="AlphaFoldDB" id="A0A0K9YZC1"/>
<evidence type="ECO:0000313" key="2">
    <source>
        <dbReference type="EMBL" id="KNB74049.1"/>
    </source>
</evidence>
<name>A0A0K9YZC1_9BACL</name>
<evidence type="ECO:0000313" key="3">
    <source>
        <dbReference type="Proteomes" id="UP000036834"/>
    </source>
</evidence>
<keyword evidence="4" id="KW-1185">Reference proteome</keyword>
<dbReference type="STRING" id="54915.ADS79_09070"/>
<reference evidence="2" key="2">
    <citation type="submission" date="2015-07" db="EMBL/GenBank/DDBJ databases">
        <title>MeaNS - Measles Nucleotide Surveillance Program.</title>
        <authorList>
            <person name="Tran T."/>
            <person name="Druce J."/>
        </authorList>
    </citation>
    <scope>NUCLEOTIDE SEQUENCE</scope>
    <source>
        <strain evidence="2">DSM 9887</strain>
    </source>
</reference>
<evidence type="ECO:0000313" key="4">
    <source>
        <dbReference type="Proteomes" id="UP000319578"/>
    </source>
</evidence>
<dbReference type="OrthoDB" id="2381403at2"/>
<proteinExistence type="predicted"/>
<dbReference type="Proteomes" id="UP000036834">
    <property type="component" value="Unassembled WGS sequence"/>
</dbReference>
<dbReference type="Gene3D" id="2.60.40.3830">
    <property type="match status" value="1"/>
</dbReference>
<reference evidence="3" key="1">
    <citation type="submission" date="2015-07" db="EMBL/GenBank/DDBJ databases">
        <title>Genome sequencing project for genomic taxonomy and phylogenomics of Bacillus-like bacteria.</title>
        <authorList>
            <person name="Liu B."/>
            <person name="Wang J."/>
            <person name="Zhu Y."/>
            <person name="Liu G."/>
            <person name="Chen Q."/>
            <person name="Chen Z."/>
            <person name="Lan J."/>
            <person name="Che J."/>
            <person name="Ge C."/>
            <person name="Shi H."/>
            <person name="Pan Z."/>
            <person name="Liu X."/>
        </authorList>
    </citation>
    <scope>NUCLEOTIDE SEQUENCE [LARGE SCALE GENOMIC DNA]</scope>
    <source>
        <strain evidence="3">DSM 9887</strain>
    </source>
</reference>
<comment type="caution">
    <text evidence="2">The sequence shown here is derived from an EMBL/GenBank/DDBJ whole genome shotgun (WGS) entry which is preliminary data.</text>
</comment>
<gene>
    <name evidence="2" type="ORF">ADS79_09070</name>
    <name evidence="1" type="ORF">BRE01_61350</name>
</gene>
<dbReference type="RefSeq" id="WP_049738064.1">
    <property type="nucleotide sequence ID" value="NZ_BJON01000029.1"/>
</dbReference>
<accession>A0A0K9YZC1</accession>
<sequence length="329" mass="36774">MDETKWLEQLRGRVDQIVMRDVQFTAAMEDQVWQKIARKAGWQPSWRKLLVPIIALSLCLFIWKALPKELGIEQGAKPGNMVNSVPSLLPGGVLETPVLWKPSTPIKSTYQDQSFTYLGEKPVRMITDENGFYEGQVQRVTWLIDDSTVSTVEVVAYSSEGSRVSLGTFQVMDSLFDAKGHFPSGIVLPDLGIWKLQVLAEGKHLGQVFVQVQEGISPANRALVEPLIYDWINGEGKKLGWIGPDRKIEVELLGVEAPNAESRKVYAWVKILGEAHLSSGVNAPMVFPIAYTGEKYRVTGFQMPGDGSDYPSSMKELFPPKILEKLQKR</sequence>
<reference evidence="1 4" key="3">
    <citation type="submission" date="2019-06" db="EMBL/GenBank/DDBJ databases">
        <title>Whole genome shotgun sequence of Brevibacillus reuszeri NBRC 15719.</title>
        <authorList>
            <person name="Hosoyama A."/>
            <person name="Uohara A."/>
            <person name="Ohji S."/>
            <person name="Ichikawa N."/>
        </authorList>
    </citation>
    <scope>NUCLEOTIDE SEQUENCE [LARGE SCALE GENOMIC DNA]</scope>
    <source>
        <strain evidence="1 4">NBRC 15719</strain>
    </source>
</reference>
<evidence type="ECO:0000313" key="1">
    <source>
        <dbReference type="EMBL" id="GED72433.1"/>
    </source>
</evidence>